<gene>
    <name evidence="2" type="ORF">HCG48_01805</name>
</gene>
<dbReference type="EMBL" id="CP051167">
    <property type="protein sequence ID" value="QIZ69476.1"/>
    <property type="molecule type" value="Genomic_DNA"/>
</dbReference>
<accession>A0A6H1TTD2</accession>
<proteinExistence type="predicted"/>
<evidence type="ECO:0000313" key="3">
    <source>
        <dbReference type="Proteomes" id="UP000500857"/>
    </source>
</evidence>
<organism evidence="2 3">
    <name type="scientific">Oxynema aestuarii AP17</name>
    <dbReference type="NCBI Taxonomy" id="2064643"/>
    <lineage>
        <taxon>Bacteria</taxon>
        <taxon>Bacillati</taxon>
        <taxon>Cyanobacteriota</taxon>
        <taxon>Cyanophyceae</taxon>
        <taxon>Oscillatoriophycideae</taxon>
        <taxon>Oscillatoriales</taxon>
        <taxon>Oscillatoriaceae</taxon>
        <taxon>Oxynema</taxon>
        <taxon>Oxynema aestuarii</taxon>
    </lineage>
</organism>
<dbReference type="InterPro" id="IPR008538">
    <property type="entry name" value="Uma2"/>
</dbReference>
<dbReference type="PANTHER" id="PTHR36558">
    <property type="entry name" value="GLR1098 PROTEIN"/>
    <property type="match status" value="1"/>
</dbReference>
<dbReference type="KEGG" id="oxy:HCG48_01805"/>
<keyword evidence="3" id="KW-1185">Reference proteome</keyword>
<dbReference type="InterPro" id="IPR011335">
    <property type="entry name" value="Restrct_endonuc-II-like"/>
</dbReference>
<dbReference type="Gene3D" id="3.90.1570.10">
    <property type="entry name" value="tt1808, chain A"/>
    <property type="match status" value="1"/>
</dbReference>
<reference evidence="2 3" key="1">
    <citation type="submission" date="2020-04" db="EMBL/GenBank/DDBJ databases">
        <authorList>
            <person name="Basu S."/>
            <person name="Maruthanayagam V."/>
            <person name="Chakraborty S."/>
            <person name="Pramanik A."/>
            <person name="Mukherjee J."/>
            <person name="Brink B."/>
        </authorList>
    </citation>
    <scope>NUCLEOTIDE SEQUENCE [LARGE SCALE GENOMIC DNA]</scope>
    <source>
        <strain evidence="2 3">AP17</strain>
    </source>
</reference>
<dbReference type="SUPFAM" id="SSF52980">
    <property type="entry name" value="Restriction endonuclease-like"/>
    <property type="match status" value="1"/>
</dbReference>
<name>A0A6H1TTD2_9CYAN</name>
<dbReference type="Pfam" id="PF05685">
    <property type="entry name" value="Uma2"/>
    <property type="match status" value="1"/>
</dbReference>
<protein>
    <submittedName>
        <fullName evidence="2">Uma2 family endonuclease</fullName>
    </submittedName>
</protein>
<sequence length="191" mass="21990">MISEPDRHRLTVEEYLEAERHSPIKHEYLDGEVEAMAGASASHILITGNLYALIRDRLRGSGCRVLFSDMKVYIARRHRFYYPDLVVTCDDRDRRAEYCLEFPKLIVEVLSETTEAKDRGDKFADYSELSSLQEYVLVSQKQQRVECFERTPQGQWILTRYGPGDVVRFNSVGFDGAIAGIYEDVDLGDRP</sequence>
<dbReference type="PANTHER" id="PTHR36558:SF1">
    <property type="entry name" value="RESTRICTION ENDONUCLEASE DOMAIN-CONTAINING PROTEIN-RELATED"/>
    <property type="match status" value="1"/>
</dbReference>
<dbReference type="Proteomes" id="UP000500857">
    <property type="component" value="Chromosome"/>
</dbReference>
<evidence type="ECO:0000313" key="2">
    <source>
        <dbReference type="EMBL" id="QIZ69476.1"/>
    </source>
</evidence>
<keyword evidence="2" id="KW-0378">Hydrolase</keyword>
<feature type="domain" description="Putative restriction endonuclease" evidence="1">
    <location>
        <begin position="12"/>
        <end position="167"/>
    </location>
</feature>
<keyword evidence="2" id="KW-0255">Endonuclease</keyword>
<dbReference type="RefSeq" id="WP_168567633.1">
    <property type="nucleotide sequence ID" value="NZ_CP051167.1"/>
</dbReference>
<evidence type="ECO:0000259" key="1">
    <source>
        <dbReference type="Pfam" id="PF05685"/>
    </source>
</evidence>
<dbReference type="CDD" id="cd06260">
    <property type="entry name" value="DUF820-like"/>
    <property type="match status" value="1"/>
</dbReference>
<dbReference type="InterPro" id="IPR012296">
    <property type="entry name" value="Nuclease_put_TT1808"/>
</dbReference>
<dbReference type="GO" id="GO:0004519">
    <property type="term" value="F:endonuclease activity"/>
    <property type="evidence" value="ECO:0007669"/>
    <property type="project" value="UniProtKB-KW"/>
</dbReference>
<keyword evidence="2" id="KW-0540">Nuclease</keyword>
<dbReference type="AlphaFoldDB" id="A0A6H1TTD2"/>